<feature type="region of interest" description="Disordered" evidence="1">
    <location>
        <begin position="67"/>
        <end position="103"/>
    </location>
</feature>
<feature type="compositionally biased region" description="Basic and acidic residues" evidence="1">
    <location>
        <begin position="18"/>
        <end position="27"/>
    </location>
</feature>
<sequence length="147" mass="15945">RSLRNFCFTYQHVGYRRREEKNRETRRGVSSGPDWGTRLQSSKDGLLRPTPVTIAIRIPRTALLAKGDNATSSTSGVAPTLGASTPMAVKSNEGRGRTGSLSGRARSLLPIRGVSRGSLGPTLHRLVRLILSSEQTNFGILRGLSCE</sequence>
<keyword evidence="3" id="KW-1185">Reference proteome</keyword>
<dbReference type="AlphaFoldDB" id="A0A026WXN6"/>
<proteinExistence type="predicted"/>
<protein>
    <submittedName>
        <fullName evidence="2">Uncharacterized protein</fullName>
    </submittedName>
</protein>
<organism evidence="2 3">
    <name type="scientific">Ooceraea biroi</name>
    <name type="common">Clonal raider ant</name>
    <name type="synonym">Cerapachys biroi</name>
    <dbReference type="NCBI Taxonomy" id="2015173"/>
    <lineage>
        <taxon>Eukaryota</taxon>
        <taxon>Metazoa</taxon>
        <taxon>Ecdysozoa</taxon>
        <taxon>Arthropoda</taxon>
        <taxon>Hexapoda</taxon>
        <taxon>Insecta</taxon>
        <taxon>Pterygota</taxon>
        <taxon>Neoptera</taxon>
        <taxon>Endopterygota</taxon>
        <taxon>Hymenoptera</taxon>
        <taxon>Apocrita</taxon>
        <taxon>Aculeata</taxon>
        <taxon>Formicoidea</taxon>
        <taxon>Formicidae</taxon>
        <taxon>Dorylinae</taxon>
        <taxon>Ooceraea</taxon>
    </lineage>
</organism>
<feature type="region of interest" description="Disordered" evidence="1">
    <location>
        <begin position="18"/>
        <end position="43"/>
    </location>
</feature>
<evidence type="ECO:0000256" key="1">
    <source>
        <dbReference type="SAM" id="MobiDB-lite"/>
    </source>
</evidence>
<accession>A0A026WXN6</accession>
<reference evidence="2 3" key="1">
    <citation type="journal article" date="2014" name="Curr. Biol.">
        <title>The genome of the clonal raider ant Cerapachys biroi.</title>
        <authorList>
            <person name="Oxley P.R."/>
            <person name="Ji L."/>
            <person name="Fetter-Pruneda I."/>
            <person name="McKenzie S.K."/>
            <person name="Li C."/>
            <person name="Hu H."/>
            <person name="Zhang G."/>
            <person name="Kronauer D.J."/>
        </authorList>
    </citation>
    <scope>NUCLEOTIDE SEQUENCE [LARGE SCALE GENOMIC DNA]</scope>
</reference>
<feature type="non-terminal residue" evidence="2">
    <location>
        <position position="1"/>
    </location>
</feature>
<gene>
    <name evidence="2" type="ORF">X777_14604</name>
</gene>
<evidence type="ECO:0000313" key="3">
    <source>
        <dbReference type="Proteomes" id="UP000053097"/>
    </source>
</evidence>
<dbReference type="Proteomes" id="UP000053097">
    <property type="component" value="Unassembled WGS sequence"/>
</dbReference>
<name>A0A026WXN6_OOCBI</name>
<evidence type="ECO:0000313" key="2">
    <source>
        <dbReference type="EMBL" id="EZA60578.1"/>
    </source>
</evidence>
<dbReference type="EMBL" id="KK107077">
    <property type="protein sequence ID" value="EZA60578.1"/>
    <property type="molecule type" value="Genomic_DNA"/>
</dbReference>